<proteinExistence type="predicted"/>
<dbReference type="AlphaFoldDB" id="A0A8K0DV64"/>
<name>A0A8K0DV64_9ROSA</name>
<feature type="compositionally biased region" description="Acidic residues" evidence="1">
    <location>
        <begin position="89"/>
        <end position="107"/>
    </location>
</feature>
<gene>
    <name evidence="2" type="ORF">FNV43_RR21729</name>
</gene>
<evidence type="ECO:0000313" key="3">
    <source>
        <dbReference type="Proteomes" id="UP000796880"/>
    </source>
</evidence>
<feature type="region of interest" description="Disordered" evidence="1">
    <location>
        <begin position="70"/>
        <end position="115"/>
    </location>
</feature>
<accession>A0A8K0DV64</accession>
<dbReference type="EMBL" id="VOIH02000010">
    <property type="protein sequence ID" value="KAF3434644.1"/>
    <property type="molecule type" value="Genomic_DNA"/>
</dbReference>
<keyword evidence="3" id="KW-1185">Reference proteome</keyword>
<evidence type="ECO:0000256" key="1">
    <source>
        <dbReference type="SAM" id="MobiDB-lite"/>
    </source>
</evidence>
<dbReference type="Proteomes" id="UP000796880">
    <property type="component" value="Unassembled WGS sequence"/>
</dbReference>
<evidence type="ECO:0000313" key="2">
    <source>
        <dbReference type="EMBL" id="KAF3434644.1"/>
    </source>
</evidence>
<reference evidence="2" key="1">
    <citation type="submission" date="2020-03" db="EMBL/GenBank/DDBJ databases">
        <title>A high-quality chromosome-level genome assembly of a woody plant with both climbing and erect habits, Rhamnella rubrinervis.</title>
        <authorList>
            <person name="Lu Z."/>
            <person name="Yang Y."/>
            <person name="Zhu X."/>
            <person name="Sun Y."/>
        </authorList>
    </citation>
    <scope>NUCLEOTIDE SEQUENCE</scope>
    <source>
        <strain evidence="2">BYM</strain>
        <tissue evidence="2">Leaf</tissue>
    </source>
</reference>
<protein>
    <submittedName>
        <fullName evidence="2">Uncharacterized protein</fullName>
    </submittedName>
</protein>
<comment type="caution">
    <text evidence="2">The sequence shown here is derived from an EMBL/GenBank/DDBJ whole genome shotgun (WGS) entry which is preliminary data.</text>
</comment>
<organism evidence="2 3">
    <name type="scientific">Rhamnella rubrinervis</name>
    <dbReference type="NCBI Taxonomy" id="2594499"/>
    <lineage>
        <taxon>Eukaryota</taxon>
        <taxon>Viridiplantae</taxon>
        <taxon>Streptophyta</taxon>
        <taxon>Embryophyta</taxon>
        <taxon>Tracheophyta</taxon>
        <taxon>Spermatophyta</taxon>
        <taxon>Magnoliopsida</taxon>
        <taxon>eudicotyledons</taxon>
        <taxon>Gunneridae</taxon>
        <taxon>Pentapetalae</taxon>
        <taxon>rosids</taxon>
        <taxon>fabids</taxon>
        <taxon>Rosales</taxon>
        <taxon>Rhamnaceae</taxon>
        <taxon>rhamnoid group</taxon>
        <taxon>Rhamneae</taxon>
        <taxon>Rhamnella</taxon>
    </lineage>
</organism>
<sequence length="115" mass="12616">MEILCVNPTPSSKAWQKRDAFIVKSVAVPVLVPTAELRTLRVRFGDDLPSSSDVCYQDIGLDEALTQREAASHRAQGLEVPPVAVLGYEEGEDSEEDSKENSVDTEDFLAHEDSP</sequence>